<protein>
    <recommendedName>
        <fullName evidence="5">Protein-export protein SecB</fullName>
    </recommendedName>
</protein>
<evidence type="ECO:0000256" key="5">
    <source>
        <dbReference type="HAMAP-Rule" id="MF_00821"/>
    </source>
</evidence>
<gene>
    <name evidence="5 7" type="primary">secB</name>
    <name evidence="7" type="ORF">VCB98_03920</name>
</gene>
<dbReference type="NCBIfam" id="TIGR00809">
    <property type="entry name" value="secB"/>
    <property type="match status" value="1"/>
</dbReference>
<dbReference type="HAMAP" id="MF_00821">
    <property type="entry name" value="SecB"/>
    <property type="match status" value="1"/>
</dbReference>
<evidence type="ECO:0000256" key="6">
    <source>
        <dbReference type="SAM" id="MobiDB-lite"/>
    </source>
</evidence>
<feature type="region of interest" description="Disordered" evidence="6">
    <location>
        <begin position="1"/>
        <end position="20"/>
    </location>
</feature>
<comment type="function">
    <text evidence="5">One of the proteins required for the normal export of preproteins out of the cell cytoplasm. It is a molecular chaperone that binds to a subset of precursor proteins, maintaining them in a translocation-competent state. It also specifically binds to its receptor SecA.</text>
</comment>
<name>A0AAP6JDG4_9GAMM</name>
<dbReference type="PANTHER" id="PTHR36918">
    <property type="match status" value="1"/>
</dbReference>
<dbReference type="EMBL" id="JAYGII010000005">
    <property type="protein sequence ID" value="MEA5444963.1"/>
    <property type="molecule type" value="Genomic_DNA"/>
</dbReference>
<dbReference type="GO" id="GO:0015031">
    <property type="term" value="P:protein transport"/>
    <property type="evidence" value="ECO:0007669"/>
    <property type="project" value="UniProtKB-UniRule"/>
</dbReference>
<reference evidence="7 8" key="1">
    <citation type="submission" date="2023-12" db="EMBL/GenBank/DDBJ databases">
        <title>Whole-genome sequencing of halo(alkali)philic microorganisms from hypersaline lakes.</title>
        <authorList>
            <person name="Sorokin D.Y."/>
            <person name="Merkel A.Y."/>
            <person name="Messina E."/>
            <person name="Yakimov M."/>
        </authorList>
    </citation>
    <scope>NUCLEOTIDE SEQUENCE [LARGE SCALE GENOMIC DNA]</scope>
    <source>
        <strain evidence="7 8">AB-CW1</strain>
    </source>
</reference>
<evidence type="ECO:0000313" key="7">
    <source>
        <dbReference type="EMBL" id="MEA5444963.1"/>
    </source>
</evidence>
<dbReference type="GO" id="GO:0051082">
    <property type="term" value="F:unfolded protein binding"/>
    <property type="evidence" value="ECO:0007669"/>
    <property type="project" value="InterPro"/>
</dbReference>
<comment type="subunit">
    <text evidence="5">Homotetramer, a dimer of dimers. One homotetramer interacts with 1 SecA dimer.</text>
</comment>
<dbReference type="Pfam" id="PF02556">
    <property type="entry name" value="SecB"/>
    <property type="match status" value="1"/>
</dbReference>
<sequence>MAEQDNANNGAGAQANQQGQKSLQIQRIYVKDFSFESPQSPQVFSQADFRPEFKMNLGNQARQVGEDLYEVVLTVSVEARQDDKPVFLAELHHAGLFTVTGFEKEEADVVLGSFCPAQLYPYAREVITSTVVNGGFPAPQLQPVNFDQLYQRQREQQAGNEAQQGGQA</sequence>
<comment type="subcellular location">
    <subcellularLocation>
        <location evidence="5">Cytoplasm</location>
    </subcellularLocation>
</comment>
<keyword evidence="4 5" id="KW-0811">Translocation</keyword>
<keyword evidence="8" id="KW-1185">Reference proteome</keyword>
<keyword evidence="5" id="KW-0963">Cytoplasm</keyword>
<dbReference type="InterPro" id="IPR003708">
    <property type="entry name" value="SecB"/>
</dbReference>
<dbReference type="GO" id="GO:0006457">
    <property type="term" value="P:protein folding"/>
    <property type="evidence" value="ECO:0007669"/>
    <property type="project" value="UniProtKB-UniRule"/>
</dbReference>
<accession>A0AAP6JDG4</accession>
<organism evidence="7 8">
    <name type="scientific">Natronospira elongata</name>
    <dbReference type="NCBI Taxonomy" id="3110268"/>
    <lineage>
        <taxon>Bacteria</taxon>
        <taxon>Pseudomonadati</taxon>
        <taxon>Pseudomonadota</taxon>
        <taxon>Gammaproteobacteria</taxon>
        <taxon>Natronospirales</taxon>
        <taxon>Natronospiraceae</taxon>
        <taxon>Natronospira</taxon>
    </lineage>
</organism>
<keyword evidence="3 5" id="KW-0653">Protein transport</keyword>
<evidence type="ECO:0000313" key="8">
    <source>
        <dbReference type="Proteomes" id="UP001302316"/>
    </source>
</evidence>
<dbReference type="Gene3D" id="3.10.420.10">
    <property type="entry name" value="SecB-like"/>
    <property type="match status" value="1"/>
</dbReference>
<keyword evidence="5" id="KW-0143">Chaperone</keyword>
<dbReference type="GO" id="GO:0051262">
    <property type="term" value="P:protein tetramerization"/>
    <property type="evidence" value="ECO:0007669"/>
    <property type="project" value="InterPro"/>
</dbReference>
<comment type="caution">
    <text evidence="7">The sequence shown here is derived from an EMBL/GenBank/DDBJ whole genome shotgun (WGS) entry which is preliminary data.</text>
</comment>
<dbReference type="RefSeq" id="WP_346050592.1">
    <property type="nucleotide sequence ID" value="NZ_JAYGII010000005.1"/>
</dbReference>
<evidence type="ECO:0000256" key="4">
    <source>
        <dbReference type="ARBA" id="ARBA00023010"/>
    </source>
</evidence>
<dbReference type="PRINTS" id="PR01594">
    <property type="entry name" value="SECBCHAPRONE"/>
</dbReference>
<dbReference type="GO" id="GO:0005737">
    <property type="term" value="C:cytoplasm"/>
    <property type="evidence" value="ECO:0007669"/>
    <property type="project" value="UniProtKB-SubCell"/>
</dbReference>
<keyword evidence="2 5" id="KW-0813">Transport</keyword>
<dbReference type="Proteomes" id="UP001302316">
    <property type="component" value="Unassembled WGS sequence"/>
</dbReference>
<dbReference type="NCBIfam" id="NF004393">
    <property type="entry name" value="PRK05751.1-4"/>
    <property type="match status" value="1"/>
</dbReference>
<dbReference type="InterPro" id="IPR035958">
    <property type="entry name" value="SecB-like_sf"/>
</dbReference>
<evidence type="ECO:0000256" key="1">
    <source>
        <dbReference type="ARBA" id="ARBA00009990"/>
    </source>
</evidence>
<evidence type="ECO:0000256" key="3">
    <source>
        <dbReference type="ARBA" id="ARBA00022927"/>
    </source>
</evidence>
<dbReference type="SUPFAM" id="SSF54611">
    <property type="entry name" value="SecB-like"/>
    <property type="match status" value="1"/>
</dbReference>
<evidence type="ECO:0000256" key="2">
    <source>
        <dbReference type="ARBA" id="ARBA00022448"/>
    </source>
</evidence>
<comment type="similarity">
    <text evidence="1 5">Belongs to the SecB family.</text>
</comment>
<dbReference type="AlphaFoldDB" id="A0AAP6JDG4"/>
<dbReference type="PANTHER" id="PTHR36918:SF1">
    <property type="entry name" value="PROTEIN-EXPORT PROTEIN SECB"/>
    <property type="match status" value="1"/>
</dbReference>
<proteinExistence type="inferred from homology"/>